<proteinExistence type="predicted"/>
<evidence type="ECO:0000313" key="3">
    <source>
        <dbReference type="EMBL" id="WVZ59059.1"/>
    </source>
</evidence>
<name>A0AAQ3SR98_PASNO</name>
<dbReference type="InterPro" id="IPR011333">
    <property type="entry name" value="SKP1/BTB/POZ_sf"/>
</dbReference>
<dbReference type="Pfam" id="PF00651">
    <property type="entry name" value="BTB"/>
    <property type="match status" value="1"/>
</dbReference>
<organism evidence="3 4">
    <name type="scientific">Paspalum notatum var. saurae</name>
    <dbReference type="NCBI Taxonomy" id="547442"/>
    <lineage>
        <taxon>Eukaryota</taxon>
        <taxon>Viridiplantae</taxon>
        <taxon>Streptophyta</taxon>
        <taxon>Embryophyta</taxon>
        <taxon>Tracheophyta</taxon>
        <taxon>Spermatophyta</taxon>
        <taxon>Magnoliopsida</taxon>
        <taxon>Liliopsida</taxon>
        <taxon>Poales</taxon>
        <taxon>Poaceae</taxon>
        <taxon>PACMAD clade</taxon>
        <taxon>Panicoideae</taxon>
        <taxon>Andropogonodae</taxon>
        <taxon>Paspaleae</taxon>
        <taxon>Paspalinae</taxon>
        <taxon>Paspalum</taxon>
    </lineage>
</organism>
<feature type="domain" description="BTB" evidence="2">
    <location>
        <begin position="9"/>
        <end position="75"/>
    </location>
</feature>
<evidence type="ECO:0000259" key="2">
    <source>
        <dbReference type="Pfam" id="PF00651"/>
    </source>
</evidence>
<evidence type="ECO:0000256" key="1">
    <source>
        <dbReference type="ARBA" id="ARBA00004906"/>
    </source>
</evidence>
<accession>A0AAQ3SR98</accession>
<dbReference type="Gene3D" id="3.30.710.10">
    <property type="entry name" value="Potassium Channel Kv1.1, Chain A"/>
    <property type="match status" value="1"/>
</dbReference>
<reference evidence="3 4" key="1">
    <citation type="submission" date="2024-02" db="EMBL/GenBank/DDBJ databases">
        <title>High-quality chromosome-scale genome assembly of Pensacola bahiagrass (Paspalum notatum Flugge var. saurae).</title>
        <authorList>
            <person name="Vega J.M."/>
            <person name="Podio M."/>
            <person name="Orjuela J."/>
            <person name="Siena L.A."/>
            <person name="Pessino S.C."/>
            <person name="Combes M.C."/>
            <person name="Mariac C."/>
            <person name="Albertini E."/>
            <person name="Pupilli F."/>
            <person name="Ortiz J.P.A."/>
            <person name="Leblanc O."/>
        </authorList>
    </citation>
    <scope>NUCLEOTIDE SEQUENCE [LARGE SCALE GENOMIC DNA]</scope>
    <source>
        <strain evidence="3">R1</strain>
        <tissue evidence="3">Leaf</tissue>
    </source>
</reference>
<keyword evidence="4" id="KW-1185">Reference proteome</keyword>
<dbReference type="AlphaFoldDB" id="A0AAQ3SR98"/>
<sequence>MKESGTGGVVLIRDMEAQVFEALLYFIYTDMFPEMARDGEEKEEVVMAMAQHLLVAADRYDMERLKLMCEEKLCRI</sequence>
<dbReference type="GO" id="GO:0016567">
    <property type="term" value="P:protein ubiquitination"/>
    <property type="evidence" value="ECO:0007669"/>
    <property type="project" value="InterPro"/>
</dbReference>
<dbReference type="Proteomes" id="UP001341281">
    <property type="component" value="Chromosome 02"/>
</dbReference>
<dbReference type="SUPFAM" id="SSF54695">
    <property type="entry name" value="POZ domain"/>
    <property type="match status" value="1"/>
</dbReference>
<dbReference type="PANTHER" id="PTHR26379:SF448">
    <property type="entry name" value="OS10G0423400 PROTEIN"/>
    <property type="match status" value="1"/>
</dbReference>
<dbReference type="InterPro" id="IPR000210">
    <property type="entry name" value="BTB/POZ_dom"/>
</dbReference>
<dbReference type="InterPro" id="IPR045005">
    <property type="entry name" value="BPM1-6"/>
</dbReference>
<comment type="pathway">
    <text evidence="1">Protein modification; protein ubiquitination.</text>
</comment>
<protein>
    <recommendedName>
        <fullName evidence="2">BTB domain-containing protein</fullName>
    </recommendedName>
</protein>
<gene>
    <name evidence="3" type="ORF">U9M48_009262</name>
</gene>
<dbReference type="EMBL" id="CP144746">
    <property type="protein sequence ID" value="WVZ59059.1"/>
    <property type="molecule type" value="Genomic_DNA"/>
</dbReference>
<evidence type="ECO:0000313" key="4">
    <source>
        <dbReference type="Proteomes" id="UP001341281"/>
    </source>
</evidence>
<dbReference type="PANTHER" id="PTHR26379">
    <property type="entry name" value="BTB/POZ AND MATH DOMAIN-CONTAINING PROTEIN 1"/>
    <property type="match status" value="1"/>
</dbReference>